<evidence type="ECO:0000256" key="9">
    <source>
        <dbReference type="ARBA" id="ARBA00023237"/>
    </source>
</evidence>
<dbReference type="PROSITE" id="PS52016">
    <property type="entry name" value="TONB_DEPENDENT_REC_3"/>
    <property type="match status" value="1"/>
</dbReference>
<comment type="subcellular location">
    <subcellularLocation>
        <location evidence="1 10">Cell outer membrane</location>
        <topology evidence="1 10">Multi-pass membrane protein</topology>
    </subcellularLocation>
</comment>
<dbReference type="GO" id="GO:0009279">
    <property type="term" value="C:cell outer membrane"/>
    <property type="evidence" value="ECO:0007669"/>
    <property type="project" value="UniProtKB-SubCell"/>
</dbReference>
<dbReference type="GO" id="GO:0015344">
    <property type="term" value="F:siderophore uptake transmembrane transporter activity"/>
    <property type="evidence" value="ECO:0007669"/>
    <property type="project" value="TreeGrafter"/>
</dbReference>
<evidence type="ECO:0000259" key="13">
    <source>
        <dbReference type="Pfam" id="PF07715"/>
    </source>
</evidence>
<feature type="domain" description="TonB-dependent receptor-like beta-barrel" evidence="12">
    <location>
        <begin position="297"/>
        <end position="751"/>
    </location>
</feature>
<dbReference type="Pfam" id="PF00593">
    <property type="entry name" value="TonB_dep_Rec_b-barrel"/>
    <property type="match status" value="1"/>
</dbReference>
<reference evidence="14 15" key="1">
    <citation type="submission" date="2016-10" db="EMBL/GenBank/DDBJ databases">
        <authorList>
            <person name="de Groot N.N."/>
        </authorList>
    </citation>
    <scope>NUCLEOTIDE SEQUENCE [LARGE SCALE GENOMIC DNA]</scope>
    <source>
        <strain evidence="14 15">DSM 21039</strain>
    </source>
</reference>
<accession>A0A1H7TA19</accession>
<evidence type="ECO:0000256" key="7">
    <source>
        <dbReference type="ARBA" id="ARBA00023136"/>
    </source>
</evidence>
<keyword evidence="5" id="KW-0732">Signal</keyword>
<dbReference type="Pfam" id="PF07715">
    <property type="entry name" value="Plug"/>
    <property type="match status" value="1"/>
</dbReference>
<evidence type="ECO:0000256" key="10">
    <source>
        <dbReference type="PROSITE-ProRule" id="PRU01360"/>
    </source>
</evidence>
<dbReference type="Gene3D" id="2.60.40.1120">
    <property type="entry name" value="Carboxypeptidase-like, regulatory domain"/>
    <property type="match status" value="1"/>
</dbReference>
<protein>
    <submittedName>
        <fullName evidence="14">TonB-dependent Receptor Plug Domain</fullName>
    </submittedName>
</protein>
<dbReference type="SUPFAM" id="SSF56935">
    <property type="entry name" value="Porins"/>
    <property type="match status" value="1"/>
</dbReference>
<dbReference type="InterPro" id="IPR037066">
    <property type="entry name" value="Plug_dom_sf"/>
</dbReference>
<dbReference type="EMBL" id="FOBB01000002">
    <property type="protein sequence ID" value="SEL81395.1"/>
    <property type="molecule type" value="Genomic_DNA"/>
</dbReference>
<dbReference type="InterPro" id="IPR008969">
    <property type="entry name" value="CarboxyPept-like_regulatory"/>
</dbReference>
<evidence type="ECO:0000256" key="8">
    <source>
        <dbReference type="ARBA" id="ARBA00023170"/>
    </source>
</evidence>
<dbReference type="Pfam" id="PF13715">
    <property type="entry name" value="CarbopepD_reg_2"/>
    <property type="match status" value="1"/>
</dbReference>
<evidence type="ECO:0000256" key="1">
    <source>
        <dbReference type="ARBA" id="ARBA00004571"/>
    </source>
</evidence>
<dbReference type="SUPFAM" id="SSF49464">
    <property type="entry name" value="Carboxypeptidase regulatory domain-like"/>
    <property type="match status" value="1"/>
</dbReference>
<evidence type="ECO:0000256" key="4">
    <source>
        <dbReference type="ARBA" id="ARBA00022692"/>
    </source>
</evidence>
<sequence length="796" mass="90716">MSSSSPYLHHLLRHIVLPVLCLFHFTITVAQQKFTISGYVRDTTNGESLTGATVHIKESPQGIQANAYGFYAISLPAGEYTLVCTFLGYQEKEQVIQLNDNLQINFAMTPRTYQAQEVVITDKRKNRNVASTEMGRVEMATADAKKLPSFMGEVDVLKMLQLMPGVQAAGEGNAGLYVRGGGPDQNLILLDEAPVYNTGHLFGFFSIFNADAIRNTTLIKGGMPANYGGRLSSVVDVNMKDGNNQQLQGEGGIGLIASRLSLQGPLKKDKSSFIISGRRTYIDWVAKPFVKKNSDFSGSGYYFYDLNVKANYIFSDKDRVYLSGYFGRDVFSFKSGTRTFDATIPWGNSTATLRWNHVFSSKLFSNTSVIYNDYKFSFTGLQNNFDIRLASGISDVNGKLDFDYFASNKHHIKFGGNYIYHRFTPFSISGRQDSTAFNPDNAFRKYAHEAALYVQDEWEISPKLKLNAGLRYSAFMQVGPYTRYIKNNNGVKMDSTVYESLQQVRSYGGFEPRMILRYAWNGQNSIKASVTRNYQFIHLVTNAGTTLPTDLWVPSTYKVRPQISWQYTMGYYRNFNDDGWETSVEAYYKDMQHQIEYRQGYTPSLTDPEEDFVFGKGWAYGAEFFINKTKGRFTGWLGYTLAWTWRQFPSLNQGKKFPAKYDRRHDLVLVANYELTPKWHLSGVFIYGSGNTTTLPSQFYMIDGSLVQEYSNINGYRMPAYHRMDLSAVYTPKQRPDKHFQSSWAFSIYNVYSRMNPYFLYFDQTGGVLGNNLTIRARQVSLFPILPSITWNFKFQ</sequence>
<keyword evidence="2 10" id="KW-0813">Transport</keyword>
<keyword evidence="4 10" id="KW-0812">Transmembrane</keyword>
<dbReference type="STRING" id="573321.SAMN04488505_1021176"/>
<keyword evidence="6 11" id="KW-0798">TonB box</keyword>
<evidence type="ECO:0000256" key="2">
    <source>
        <dbReference type="ARBA" id="ARBA00022448"/>
    </source>
</evidence>
<comment type="similarity">
    <text evidence="10 11">Belongs to the TonB-dependent receptor family.</text>
</comment>
<evidence type="ECO:0000259" key="12">
    <source>
        <dbReference type="Pfam" id="PF00593"/>
    </source>
</evidence>
<dbReference type="InterPro" id="IPR012910">
    <property type="entry name" value="Plug_dom"/>
</dbReference>
<evidence type="ECO:0000256" key="6">
    <source>
        <dbReference type="ARBA" id="ARBA00023077"/>
    </source>
</evidence>
<dbReference type="OrthoDB" id="9803050at2"/>
<evidence type="ECO:0000313" key="15">
    <source>
        <dbReference type="Proteomes" id="UP000198984"/>
    </source>
</evidence>
<dbReference type="InterPro" id="IPR039426">
    <property type="entry name" value="TonB-dep_rcpt-like"/>
</dbReference>
<evidence type="ECO:0000256" key="3">
    <source>
        <dbReference type="ARBA" id="ARBA00022452"/>
    </source>
</evidence>
<dbReference type="InterPro" id="IPR036942">
    <property type="entry name" value="Beta-barrel_TonB_sf"/>
</dbReference>
<gene>
    <name evidence="14" type="ORF">SAMN04488505_1021176</name>
</gene>
<dbReference type="RefSeq" id="WP_089911723.1">
    <property type="nucleotide sequence ID" value="NZ_FOBB01000002.1"/>
</dbReference>
<keyword evidence="3 10" id="KW-1134">Transmembrane beta strand</keyword>
<dbReference type="Proteomes" id="UP000198984">
    <property type="component" value="Unassembled WGS sequence"/>
</dbReference>
<feature type="domain" description="TonB-dependent receptor plug" evidence="13">
    <location>
        <begin position="150"/>
        <end position="230"/>
    </location>
</feature>
<dbReference type="PANTHER" id="PTHR30069">
    <property type="entry name" value="TONB-DEPENDENT OUTER MEMBRANE RECEPTOR"/>
    <property type="match status" value="1"/>
</dbReference>
<keyword evidence="9 10" id="KW-0998">Cell outer membrane</keyword>
<proteinExistence type="inferred from homology"/>
<dbReference type="InterPro" id="IPR000531">
    <property type="entry name" value="Beta-barrel_TonB"/>
</dbReference>
<keyword evidence="8 14" id="KW-0675">Receptor</keyword>
<dbReference type="Gene3D" id="2.170.130.10">
    <property type="entry name" value="TonB-dependent receptor, plug domain"/>
    <property type="match status" value="1"/>
</dbReference>
<evidence type="ECO:0000256" key="5">
    <source>
        <dbReference type="ARBA" id="ARBA00022729"/>
    </source>
</evidence>
<keyword evidence="7 10" id="KW-0472">Membrane</keyword>
<dbReference type="AlphaFoldDB" id="A0A1H7TA19"/>
<evidence type="ECO:0000313" key="14">
    <source>
        <dbReference type="EMBL" id="SEL81395.1"/>
    </source>
</evidence>
<dbReference type="PANTHER" id="PTHR30069:SF29">
    <property type="entry name" value="HEMOGLOBIN AND HEMOGLOBIN-HAPTOGLOBIN-BINDING PROTEIN 1-RELATED"/>
    <property type="match status" value="1"/>
</dbReference>
<keyword evidence="15" id="KW-1185">Reference proteome</keyword>
<name>A0A1H7TA19_9BACT</name>
<evidence type="ECO:0000256" key="11">
    <source>
        <dbReference type="RuleBase" id="RU003357"/>
    </source>
</evidence>
<dbReference type="Gene3D" id="2.40.170.20">
    <property type="entry name" value="TonB-dependent receptor, beta-barrel domain"/>
    <property type="match status" value="1"/>
</dbReference>
<organism evidence="14 15">
    <name type="scientific">Chitinophaga rupis</name>
    <dbReference type="NCBI Taxonomy" id="573321"/>
    <lineage>
        <taxon>Bacteria</taxon>
        <taxon>Pseudomonadati</taxon>
        <taxon>Bacteroidota</taxon>
        <taxon>Chitinophagia</taxon>
        <taxon>Chitinophagales</taxon>
        <taxon>Chitinophagaceae</taxon>
        <taxon>Chitinophaga</taxon>
    </lineage>
</organism>
<dbReference type="GO" id="GO:0044718">
    <property type="term" value="P:siderophore transmembrane transport"/>
    <property type="evidence" value="ECO:0007669"/>
    <property type="project" value="TreeGrafter"/>
</dbReference>